<sequence length="472" mass="51299">MTPDEFREYGHKLIDWIADYRATIAARPVRATTAPGEVRAGLPSEPPAEAQPFDAILTDFEARIVPGLTHWQHPRFFGYFPANAALPSVLGDLLSTGLGVLGLNWQACPALTELEELTCDWVRQMVGLSAAWSGVIQDTASTASLLALLCARERASDFSLVRGGMQAEAKPHVVYVSTQSHSSIEKAALLAGFGRENVRAVPVDEKFALRADALDAAIRADLAAGKVPCAVVVTTGTTASTALDPVAAVAELAGRYELWLHVDAAMAGSAMILPECRWMWDGVERADSIVFNPHKWLGAVFDCSLFYVRDTEHLIRVMSTSPSYLRTAADGRATNYRDWGIPLGRRFRALKLWCLIRSEGVSGLQARLRRDIANAKWLAERVAATPNWRVVAPVPLQTVCLRHEPPGLAGESLDNHTRAWAEHVNASGAAYLTPAVLDGRWMVRVSVGSLTTERADVDALWGVMREAAETAG</sequence>
<comment type="similarity">
    <text evidence="2 7">Belongs to the group II decarboxylase family.</text>
</comment>
<evidence type="ECO:0000256" key="5">
    <source>
        <dbReference type="ARBA" id="ARBA00023239"/>
    </source>
</evidence>
<dbReference type="InterPro" id="IPR015422">
    <property type="entry name" value="PyrdxlP-dep_Trfase_small"/>
</dbReference>
<dbReference type="SUPFAM" id="SSF53383">
    <property type="entry name" value="PLP-dependent transferases"/>
    <property type="match status" value="1"/>
</dbReference>
<keyword evidence="4 6" id="KW-0663">Pyridoxal phosphate</keyword>
<dbReference type="Pfam" id="PF00282">
    <property type="entry name" value="Pyridoxal_deC"/>
    <property type="match status" value="1"/>
</dbReference>
<evidence type="ECO:0000256" key="3">
    <source>
        <dbReference type="ARBA" id="ARBA00022793"/>
    </source>
</evidence>
<dbReference type="InterPro" id="IPR015424">
    <property type="entry name" value="PyrdxlP-dep_Trfase"/>
</dbReference>
<dbReference type="InterPro" id="IPR015421">
    <property type="entry name" value="PyrdxlP-dep_Trfase_major"/>
</dbReference>
<evidence type="ECO:0000256" key="2">
    <source>
        <dbReference type="ARBA" id="ARBA00009533"/>
    </source>
</evidence>
<keyword evidence="9" id="KW-1185">Reference proteome</keyword>
<evidence type="ECO:0000256" key="7">
    <source>
        <dbReference type="RuleBase" id="RU000382"/>
    </source>
</evidence>
<dbReference type="GO" id="GO:0019752">
    <property type="term" value="P:carboxylic acid metabolic process"/>
    <property type="evidence" value="ECO:0007669"/>
    <property type="project" value="InterPro"/>
</dbReference>
<organism evidence="8 9">
    <name type="scientific">Frigoriglobus tundricola</name>
    <dbReference type="NCBI Taxonomy" id="2774151"/>
    <lineage>
        <taxon>Bacteria</taxon>
        <taxon>Pseudomonadati</taxon>
        <taxon>Planctomycetota</taxon>
        <taxon>Planctomycetia</taxon>
        <taxon>Gemmatales</taxon>
        <taxon>Gemmataceae</taxon>
        <taxon>Frigoriglobus</taxon>
    </lineage>
</organism>
<dbReference type="InterPro" id="IPR002129">
    <property type="entry name" value="PyrdxlP-dep_de-COase"/>
</dbReference>
<dbReference type="PRINTS" id="PR00800">
    <property type="entry name" value="YHDCRBOXLASE"/>
</dbReference>
<evidence type="ECO:0000313" key="8">
    <source>
        <dbReference type="EMBL" id="QJX00994.1"/>
    </source>
</evidence>
<accession>A0A6M5Z6F3</accession>
<dbReference type="Gene3D" id="3.90.1150.10">
    <property type="entry name" value="Aspartate Aminotransferase, domain 1"/>
    <property type="match status" value="1"/>
</dbReference>
<dbReference type="Proteomes" id="UP000503447">
    <property type="component" value="Chromosome"/>
</dbReference>
<dbReference type="AlphaFoldDB" id="A0A6M5Z6F3"/>
<dbReference type="PROSITE" id="PS00392">
    <property type="entry name" value="DDC_GAD_HDC_YDC"/>
    <property type="match status" value="1"/>
</dbReference>
<dbReference type="EC" id="4.1.1.28" evidence="8"/>
<dbReference type="GO" id="GO:0006520">
    <property type="term" value="P:amino acid metabolic process"/>
    <property type="evidence" value="ECO:0007669"/>
    <property type="project" value="InterPro"/>
</dbReference>
<dbReference type="PANTHER" id="PTHR11999:SF70">
    <property type="entry name" value="MIP05841P"/>
    <property type="match status" value="1"/>
</dbReference>
<gene>
    <name evidence="8" type="ORF">FTUN_8632</name>
</gene>
<comment type="cofactor">
    <cofactor evidence="1 6 7">
        <name>pyridoxal 5'-phosphate</name>
        <dbReference type="ChEBI" id="CHEBI:597326"/>
    </cofactor>
</comment>
<dbReference type="Gene3D" id="1.20.1340.10">
    <property type="entry name" value="dopa decarboxylase, N-terminal domain"/>
    <property type="match status" value="1"/>
</dbReference>
<dbReference type="InterPro" id="IPR021115">
    <property type="entry name" value="Pyridoxal-P_BS"/>
</dbReference>
<dbReference type="RefSeq" id="WP_171475631.1">
    <property type="nucleotide sequence ID" value="NZ_CP053452.2"/>
</dbReference>
<dbReference type="InterPro" id="IPR010977">
    <property type="entry name" value="Aromatic_deC"/>
</dbReference>
<dbReference type="GO" id="GO:0030170">
    <property type="term" value="F:pyridoxal phosphate binding"/>
    <property type="evidence" value="ECO:0007669"/>
    <property type="project" value="InterPro"/>
</dbReference>
<keyword evidence="3" id="KW-0210">Decarboxylase</keyword>
<dbReference type="GO" id="GO:0005737">
    <property type="term" value="C:cytoplasm"/>
    <property type="evidence" value="ECO:0007669"/>
    <property type="project" value="TreeGrafter"/>
</dbReference>
<dbReference type="EMBL" id="CP053452">
    <property type="protein sequence ID" value="QJX00994.1"/>
    <property type="molecule type" value="Genomic_DNA"/>
</dbReference>
<evidence type="ECO:0000313" key="9">
    <source>
        <dbReference type="Proteomes" id="UP000503447"/>
    </source>
</evidence>
<evidence type="ECO:0000256" key="6">
    <source>
        <dbReference type="PIRSR" id="PIRSR602129-50"/>
    </source>
</evidence>
<dbReference type="Gene3D" id="3.40.640.10">
    <property type="entry name" value="Type I PLP-dependent aspartate aminotransferase-like (Major domain)"/>
    <property type="match status" value="1"/>
</dbReference>
<keyword evidence="5 7" id="KW-0456">Lyase</keyword>
<name>A0A6M5Z6F3_9BACT</name>
<evidence type="ECO:0000256" key="1">
    <source>
        <dbReference type="ARBA" id="ARBA00001933"/>
    </source>
</evidence>
<dbReference type="PANTHER" id="PTHR11999">
    <property type="entry name" value="GROUP II PYRIDOXAL-5-PHOSPHATE DECARBOXYLASE"/>
    <property type="match status" value="1"/>
</dbReference>
<dbReference type="KEGG" id="ftj:FTUN_8632"/>
<protein>
    <submittedName>
        <fullName evidence="8">Aromatic-L-amino-acid decarboxylase</fullName>
        <ecNumber evidence="8">4.1.1.28</ecNumber>
    </submittedName>
</protein>
<evidence type="ECO:0000256" key="4">
    <source>
        <dbReference type="ARBA" id="ARBA00022898"/>
    </source>
</evidence>
<dbReference type="GO" id="GO:0004058">
    <property type="term" value="F:aromatic-L-amino-acid decarboxylase activity"/>
    <property type="evidence" value="ECO:0007669"/>
    <property type="project" value="UniProtKB-EC"/>
</dbReference>
<proteinExistence type="inferred from homology"/>
<reference evidence="9" key="1">
    <citation type="submission" date="2020-05" db="EMBL/GenBank/DDBJ databases">
        <title>Frigoriglobus tundricola gen. nov., sp. nov., a psychrotolerant cellulolytic planctomycete of the family Gemmataceae with two divergent copies of 16S rRNA gene.</title>
        <authorList>
            <person name="Kulichevskaya I.S."/>
            <person name="Ivanova A.A."/>
            <person name="Naumoff D.G."/>
            <person name="Beletsky A.V."/>
            <person name="Rijpstra W.I.C."/>
            <person name="Sinninghe Damste J.S."/>
            <person name="Mardanov A.V."/>
            <person name="Ravin N.V."/>
            <person name="Dedysh S.N."/>
        </authorList>
    </citation>
    <scope>NUCLEOTIDE SEQUENCE [LARGE SCALE GENOMIC DNA]</scope>
    <source>
        <strain evidence="9">PL17</strain>
    </source>
</reference>
<feature type="modified residue" description="N6-(pyridoxal phosphate)lysine" evidence="6">
    <location>
        <position position="295"/>
    </location>
</feature>